<evidence type="ECO:0000313" key="3">
    <source>
        <dbReference type="Proteomes" id="UP001152803"/>
    </source>
</evidence>
<feature type="region of interest" description="Disordered" evidence="1">
    <location>
        <begin position="1"/>
        <end position="43"/>
    </location>
</feature>
<dbReference type="EMBL" id="JAFJMO010000017">
    <property type="protein sequence ID" value="KAJ8252711.1"/>
    <property type="molecule type" value="Genomic_DNA"/>
</dbReference>
<evidence type="ECO:0000313" key="2">
    <source>
        <dbReference type="EMBL" id="KAJ8252711.1"/>
    </source>
</evidence>
<dbReference type="AlphaFoldDB" id="A0A9Q1HPN1"/>
<protein>
    <submittedName>
        <fullName evidence="2">Uncharacterized protein</fullName>
    </submittedName>
</protein>
<comment type="caution">
    <text evidence="2">The sequence shown here is derived from an EMBL/GenBank/DDBJ whole genome shotgun (WGS) entry which is preliminary data.</text>
</comment>
<feature type="non-terminal residue" evidence="2">
    <location>
        <position position="182"/>
    </location>
</feature>
<proteinExistence type="predicted"/>
<name>A0A9Q1HPN1_CONCO</name>
<keyword evidence="3" id="KW-1185">Reference proteome</keyword>
<accession>A0A9Q1HPN1</accession>
<reference evidence="2" key="1">
    <citation type="journal article" date="2023" name="Science">
        <title>Genome structures resolve the early diversification of teleost fishes.</title>
        <authorList>
            <person name="Parey E."/>
            <person name="Louis A."/>
            <person name="Montfort J."/>
            <person name="Bouchez O."/>
            <person name="Roques C."/>
            <person name="Iampietro C."/>
            <person name="Lluch J."/>
            <person name="Castinel A."/>
            <person name="Donnadieu C."/>
            <person name="Desvignes T."/>
            <person name="Floi Bucao C."/>
            <person name="Jouanno E."/>
            <person name="Wen M."/>
            <person name="Mejri S."/>
            <person name="Dirks R."/>
            <person name="Jansen H."/>
            <person name="Henkel C."/>
            <person name="Chen W.J."/>
            <person name="Zahm M."/>
            <person name="Cabau C."/>
            <person name="Klopp C."/>
            <person name="Thompson A.W."/>
            <person name="Robinson-Rechavi M."/>
            <person name="Braasch I."/>
            <person name="Lecointre G."/>
            <person name="Bobe J."/>
            <person name="Postlethwait J.H."/>
            <person name="Berthelot C."/>
            <person name="Roest Crollius H."/>
            <person name="Guiguen Y."/>
        </authorList>
    </citation>
    <scope>NUCLEOTIDE SEQUENCE</scope>
    <source>
        <strain evidence="2">Concon-B</strain>
    </source>
</reference>
<gene>
    <name evidence="2" type="ORF">COCON_G00220230</name>
</gene>
<dbReference type="Proteomes" id="UP001152803">
    <property type="component" value="Unassembled WGS sequence"/>
</dbReference>
<sequence>AVRWALSQADRRGDSFQDQSKACSWDQPGAARRRTEAPPKRSRIVALSRAPGTGLQCSLCDSAPSMEPSSHASAFQLEENWEGLESRKEDSPGSAGWRDTIAPIRTGQGDGCASSSVRSRRQDSLGWSHWTEVAVWSGGRTIGVTCGISVRLCTKQHTQAWRCIMTLLFISWNDSIILSSLR</sequence>
<evidence type="ECO:0000256" key="1">
    <source>
        <dbReference type="SAM" id="MobiDB-lite"/>
    </source>
</evidence>
<feature type="region of interest" description="Disordered" evidence="1">
    <location>
        <begin position="81"/>
        <end position="102"/>
    </location>
</feature>
<organism evidence="2 3">
    <name type="scientific">Conger conger</name>
    <name type="common">Conger eel</name>
    <name type="synonym">Muraena conger</name>
    <dbReference type="NCBI Taxonomy" id="82655"/>
    <lineage>
        <taxon>Eukaryota</taxon>
        <taxon>Metazoa</taxon>
        <taxon>Chordata</taxon>
        <taxon>Craniata</taxon>
        <taxon>Vertebrata</taxon>
        <taxon>Euteleostomi</taxon>
        <taxon>Actinopterygii</taxon>
        <taxon>Neopterygii</taxon>
        <taxon>Teleostei</taxon>
        <taxon>Anguilliformes</taxon>
        <taxon>Congridae</taxon>
        <taxon>Conger</taxon>
    </lineage>
</organism>